<feature type="transmembrane region" description="Helical" evidence="6">
    <location>
        <begin position="51"/>
        <end position="69"/>
    </location>
</feature>
<dbReference type="SUPFAM" id="SSF55785">
    <property type="entry name" value="PYP-like sensor domain (PAS domain)"/>
    <property type="match status" value="1"/>
</dbReference>
<evidence type="ECO:0000256" key="5">
    <source>
        <dbReference type="ARBA" id="ARBA00023136"/>
    </source>
</evidence>
<dbReference type="InterPro" id="IPR005467">
    <property type="entry name" value="His_kinase_dom"/>
</dbReference>
<evidence type="ECO:0000256" key="1">
    <source>
        <dbReference type="ARBA" id="ARBA00000085"/>
    </source>
</evidence>
<dbReference type="PRINTS" id="PR00344">
    <property type="entry name" value="BCTRLSENSOR"/>
</dbReference>
<gene>
    <name evidence="8" type="ORF">IM816_06310</name>
</gene>
<dbReference type="PANTHER" id="PTHR42878:SF14">
    <property type="entry name" value="OSMOLARITY TWO-COMPONENT SYSTEM PROTEIN SSK1"/>
    <property type="match status" value="1"/>
</dbReference>
<evidence type="ECO:0000313" key="9">
    <source>
        <dbReference type="Proteomes" id="UP001056681"/>
    </source>
</evidence>
<evidence type="ECO:0000256" key="6">
    <source>
        <dbReference type="SAM" id="Phobius"/>
    </source>
</evidence>
<dbReference type="SUPFAM" id="SSF55874">
    <property type="entry name" value="ATPase domain of HSP90 chaperone/DNA topoisomerase II/histidine kinase"/>
    <property type="match status" value="1"/>
</dbReference>
<name>A0ABY4T473_9GAMM</name>
<evidence type="ECO:0000256" key="3">
    <source>
        <dbReference type="ARBA" id="ARBA00022679"/>
    </source>
</evidence>
<dbReference type="PANTHER" id="PTHR42878">
    <property type="entry name" value="TWO-COMPONENT HISTIDINE KINASE"/>
    <property type="match status" value="1"/>
</dbReference>
<reference evidence="8" key="1">
    <citation type="submission" date="2020-10" db="EMBL/GenBank/DDBJ databases">
        <title>Whole-genome sequence of Luteibacter sp. EIF3.</title>
        <authorList>
            <person name="Friedrich I."/>
            <person name="Hertel R."/>
            <person name="Daniel R."/>
        </authorList>
    </citation>
    <scope>NUCLEOTIDE SEQUENCE</scope>
    <source>
        <strain evidence="8">EIF3</strain>
    </source>
</reference>
<proteinExistence type="predicted"/>
<keyword evidence="5 6" id="KW-0472">Membrane</keyword>
<keyword evidence="6" id="KW-1133">Transmembrane helix</keyword>
<evidence type="ECO:0000256" key="2">
    <source>
        <dbReference type="ARBA" id="ARBA00012438"/>
    </source>
</evidence>
<dbReference type="Proteomes" id="UP001056681">
    <property type="component" value="Chromosome"/>
</dbReference>
<keyword evidence="4 8" id="KW-0418">Kinase</keyword>
<dbReference type="InterPro" id="IPR003594">
    <property type="entry name" value="HATPase_dom"/>
</dbReference>
<dbReference type="Pfam" id="PF02518">
    <property type="entry name" value="HATPase_c"/>
    <property type="match status" value="1"/>
</dbReference>
<evidence type="ECO:0000313" key="8">
    <source>
        <dbReference type="EMBL" id="URL59703.1"/>
    </source>
</evidence>
<dbReference type="InterPro" id="IPR050351">
    <property type="entry name" value="BphY/WalK/GraS-like"/>
</dbReference>
<protein>
    <recommendedName>
        <fullName evidence="2">histidine kinase</fullName>
        <ecNumber evidence="2">2.7.13.3</ecNumber>
    </recommendedName>
</protein>
<dbReference type="Gene3D" id="3.30.565.10">
    <property type="entry name" value="Histidine kinase-like ATPase, C-terminal domain"/>
    <property type="match status" value="1"/>
</dbReference>
<accession>A0ABY4T473</accession>
<keyword evidence="3" id="KW-0808">Transferase</keyword>
<keyword evidence="9" id="KW-1185">Reference proteome</keyword>
<dbReference type="EC" id="2.7.13.3" evidence="2"/>
<evidence type="ECO:0000259" key="7">
    <source>
        <dbReference type="PROSITE" id="PS50109"/>
    </source>
</evidence>
<dbReference type="GO" id="GO:0016301">
    <property type="term" value="F:kinase activity"/>
    <property type="evidence" value="ECO:0007669"/>
    <property type="project" value="UniProtKB-KW"/>
</dbReference>
<dbReference type="InterPro" id="IPR004358">
    <property type="entry name" value="Sig_transdc_His_kin-like_C"/>
</dbReference>
<comment type="catalytic activity">
    <reaction evidence="1">
        <text>ATP + protein L-histidine = ADP + protein N-phospho-L-histidine.</text>
        <dbReference type="EC" id="2.7.13.3"/>
    </reaction>
</comment>
<dbReference type="EMBL" id="CP063231">
    <property type="protein sequence ID" value="URL59703.1"/>
    <property type="molecule type" value="Genomic_DNA"/>
</dbReference>
<dbReference type="InterPro" id="IPR035965">
    <property type="entry name" value="PAS-like_dom_sf"/>
</dbReference>
<keyword evidence="6" id="KW-0812">Transmembrane</keyword>
<dbReference type="Gene3D" id="3.30.450.20">
    <property type="entry name" value="PAS domain"/>
    <property type="match status" value="1"/>
</dbReference>
<dbReference type="InterPro" id="IPR000014">
    <property type="entry name" value="PAS"/>
</dbReference>
<sequence length="456" mass="49379">MIPGLSSSAPPRRRAWSRPVSLVAGMLLAVAPGCLVLFTASYRAVPRQVEIAVASLSIVWAVAIGWSMVRAMERHLRTLASLVESARNHDFGVRSVHAREAGPLGDLYRQINALIDDLENERTASQELLGVLRRVVDQIDVAILVFGASGRLRLANPVAARLLGMPAGDTVADLAYDDTPFAGMTLGGDPRIVDYRFPGGDGRWRITEQTYRQQGRPARIVFVADVQQVLATEEIRVWQRLIRVIGHEVNNSLAPIASLCQTLDSILSRSPDIVEKGMLHDGLSLIAERAQGLKSFISVYAQVARLPEPRKVMFPVRRLVERTAGMFAADGVRIDGEVPDLTLFGDQVHLEQALINLVRNAVQSQAAAAATGAEPVRLGVSVQAGRCVFEIVDSGTGIANPENLFVPFYTTRAEGAGIGLVLCRSIVAQHAGTVTLHNRDDARGAVARMVLPLPRP</sequence>
<evidence type="ECO:0000256" key="4">
    <source>
        <dbReference type="ARBA" id="ARBA00022777"/>
    </source>
</evidence>
<organism evidence="8 9">
    <name type="scientific">Luteibacter flocculans</name>
    <dbReference type="NCBI Taxonomy" id="2780091"/>
    <lineage>
        <taxon>Bacteria</taxon>
        <taxon>Pseudomonadati</taxon>
        <taxon>Pseudomonadota</taxon>
        <taxon>Gammaproteobacteria</taxon>
        <taxon>Lysobacterales</taxon>
        <taxon>Rhodanobacteraceae</taxon>
        <taxon>Luteibacter</taxon>
    </lineage>
</organism>
<feature type="transmembrane region" description="Helical" evidence="6">
    <location>
        <begin position="20"/>
        <end position="45"/>
    </location>
</feature>
<dbReference type="PROSITE" id="PS50109">
    <property type="entry name" value="HIS_KIN"/>
    <property type="match status" value="1"/>
</dbReference>
<dbReference type="Pfam" id="PF13188">
    <property type="entry name" value="PAS_8"/>
    <property type="match status" value="1"/>
</dbReference>
<dbReference type="RefSeq" id="WP_250340219.1">
    <property type="nucleotide sequence ID" value="NZ_CP063231.1"/>
</dbReference>
<feature type="domain" description="Histidine kinase" evidence="7">
    <location>
        <begin position="244"/>
        <end position="455"/>
    </location>
</feature>
<dbReference type="InterPro" id="IPR036890">
    <property type="entry name" value="HATPase_C_sf"/>
</dbReference>
<dbReference type="SMART" id="SM00387">
    <property type="entry name" value="HATPase_c"/>
    <property type="match status" value="1"/>
</dbReference>